<dbReference type="InterPro" id="IPR000014">
    <property type="entry name" value="PAS"/>
</dbReference>
<evidence type="ECO:0000259" key="2">
    <source>
        <dbReference type="PROSITE" id="PS50112"/>
    </source>
</evidence>
<evidence type="ECO:0000259" key="5">
    <source>
        <dbReference type="PROSITE" id="PS50887"/>
    </source>
</evidence>
<dbReference type="Gene3D" id="3.30.450.20">
    <property type="entry name" value="PAS domain"/>
    <property type="match status" value="4"/>
</dbReference>
<dbReference type="Gene3D" id="3.20.20.450">
    <property type="entry name" value="EAL domain"/>
    <property type="match status" value="1"/>
</dbReference>
<feature type="domain" description="PAC" evidence="3">
    <location>
        <begin position="322"/>
        <end position="377"/>
    </location>
</feature>
<name>A0ABT2ARK1_9BURK</name>
<dbReference type="InterPro" id="IPR001633">
    <property type="entry name" value="EAL_dom"/>
</dbReference>
<dbReference type="Pfam" id="PF00990">
    <property type="entry name" value="GGDEF"/>
    <property type="match status" value="1"/>
</dbReference>
<reference evidence="6 7" key="1">
    <citation type="submission" date="2022-08" db="EMBL/GenBank/DDBJ databases">
        <title>Reclassification of Massilia species as members of the genera Telluria, Duganella, Pseudoduganella, Mokoshia gen. nov. and Zemynaea gen. nov. using orthogonal and non-orthogonal genome-based approaches.</title>
        <authorList>
            <person name="Bowman J.P."/>
        </authorList>
    </citation>
    <scope>NUCLEOTIDE SEQUENCE [LARGE SCALE GENOMIC DNA]</scope>
    <source>
        <strain evidence="6 7">JCM 31661</strain>
    </source>
</reference>
<dbReference type="SMART" id="SM00091">
    <property type="entry name" value="PAS"/>
    <property type="match status" value="4"/>
</dbReference>
<dbReference type="InterPro" id="IPR035965">
    <property type="entry name" value="PAS-like_dom_sf"/>
</dbReference>
<dbReference type="RefSeq" id="WP_258829853.1">
    <property type="nucleotide sequence ID" value="NZ_JANUHA010000019.1"/>
</dbReference>
<dbReference type="InterPro" id="IPR000700">
    <property type="entry name" value="PAS-assoc_C"/>
</dbReference>
<feature type="domain" description="EAL" evidence="4">
    <location>
        <begin position="673"/>
        <end position="927"/>
    </location>
</feature>
<feature type="domain" description="GGDEF" evidence="5">
    <location>
        <begin position="531"/>
        <end position="664"/>
    </location>
</feature>
<comment type="caution">
    <text evidence="6">The sequence shown here is derived from an EMBL/GenBank/DDBJ whole genome shotgun (WGS) entry which is preliminary data.</text>
</comment>
<feature type="coiled-coil region" evidence="1">
    <location>
        <begin position="361"/>
        <end position="388"/>
    </location>
</feature>
<feature type="domain" description="PAS" evidence="2">
    <location>
        <begin position="257"/>
        <end position="300"/>
    </location>
</feature>
<evidence type="ECO:0000313" key="7">
    <source>
        <dbReference type="Proteomes" id="UP001206572"/>
    </source>
</evidence>
<dbReference type="SUPFAM" id="SSF55073">
    <property type="entry name" value="Nucleotide cyclase"/>
    <property type="match status" value="1"/>
</dbReference>
<sequence>MTTPDIRSSTPHGLSLLADENAALIDNALDLMAVVDVHGIILRVNAAAIALLGYEPAELAGRHYDALVHPEQHAEAHDIQSSLQQEHPERPDILLRVRRKDGRVILMSVAARWSEAHQRMFVTARDVSGHVQARQALERSGIALNGMLDSIGDAFFAIDRDWRLTYANRKAGDFVGVDASAAIGRLLLDVAPDLLHSPTLLRYQQAMASREAATFEAFWGPRAVWLEVRVYPHGDGISVYFHEITARREADQALKKSEQRFRNLFNQAGDSIMIVDGELGIVSVNDQACARFGYTREQFLRLRATDVNSGLLGATGLLAGLRAGQAQLLRMQKQCKDGSTFPAEVQISRFDDAGEEFFLAVIRDLSDREQAERQLRESEQRFREVIELTPSGYLLADREGALLDVNPTLCALSGHAREELLGVRLEALFLSFPWAILQDGSEGESAVQGVEAVLRHRQGYHIHVLFNGIIERGPDGRTVSLTGLMTDITGRKAAESRLRQLATHDTLTGLPNRALLGERVQEMLEACRPGSSVAVMFLDLDRFKEVNDSFGHEMGDVLLCEVARRLRRVIRPSDVIARLGGDEFVVVADCASGRPAAECIAAKLLDVLTAPVTVGGIDVIVGASIGISMFPHDATTRETLFQSADTAMYRAKDAGRNRYRFFEPEMTVATQARMALEVSLRPALARAEFELHYQPRIDLHTMAPVGMEALIRWNHPERGRVPPQQFIAITEETGLIVPIGRWVLQEACMRTRALMADLGRKIVVSVNVSAGQLGNSGFVDEVREALAQTGLPPDCLELELTESALIEDIEHTASMLRELKRVGVALAVDDFGTGASSLAYLRRFPIDVLKLDRSFVLQKDGNVTTSDFVKAFVDLAHALNMAVVAEGVETEEVLQLLRQARCDQAQGYLLAKPMPLDELRARFTQSAPGTRSAARPAAP</sequence>
<dbReference type="Gene3D" id="3.30.70.270">
    <property type="match status" value="1"/>
</dbReference>
<keyword evidence="7" id="KW-1185">Reference proteome</keyword>
<feature type="domain" description="PAS" evidence="2">
    <location>
        <begin position="140"/>
        <end position="196"/>
    </location>
</feature>
<dbReference type="InterPro" id="IPR052155">
    <property type="entry name" value="Biofilm_reg_signaling"/>
</dbReference>
<dbReference type="Proteomes" id="UP001206572">
    <property type="component" value="Unassembled WGS sequence"/>
</dbReference>
<evidence type="ECO:0000259" key="4">
    <source>
        <dbReference type="PROSITE" id="PS50883"/>
    </source>
</evidence>
<dbReference type="CDD" id="cd00130">
    <property type="entry name" value="PAS"/>
    <property type="match status" value="4"/>
</dbReference>
<proteinExistence type="predicted"/>
<dbReference type="Pfam" id="PF08448">
    <property type="entry name" value="PAS_4"/>
    <property type="match status" value="1"/>
</dbReference>
<accession>A0ABT2ARK1</accession>
<feature type="domain" description="PAS" evidence="2">
    <location>
        <begin position="24"/>
        <end position="87"/>
    </location>
</feature>
<dbReference type="Pfam" id="PF13426">
    <property type="entry name" value="PAS_9"/>
    <property type="match status" value="1"/>
</dbReference>
<dbReference type="PROSITE" id="PS50887">
    <property type="entry name" value="GGDEF"/>
    <property type="match status" value="1"/>
</dbReference>
<evidence type="ECO:0000256" key="1">
    <source>
        <dbReference type="SAM" id="Coils"/>
    </source>
</evidence>
<evidence type="ECO:0000259" key="3">
    <source>
        <dbReference type="PROSITE" id="PS50113"/>
    </source>
</evidence>
<dbReference type="CDD" id="cd01948">
    <property type="entry name" value="EAL"/>
    <property type="match status" value="1"/>
</dbReference>
<keyword evidence="1" id="KW-0175">Coiled coil</keyword>
<dbReference type="InterPro" id="IPR013767">
    <property type="entry name" value="PAS_fold"/>
</dbReference>
<dbReference type="SUPFAM" id="SSF55785">
    <property type="entry name" value="PYP-like sensor domain (PAS domain)"/>
    <property type="match status" value="4"/>
</dbReference>
<feature type="domain" description="PAC" evidence="3">
    <location>
        <begin position="448"/>
        <end position="500"/>
    </location>
</feature>
<gene>
    <name evidence="6" type="ORF">NX780_21120</name>
</gene>
<dbReference type="Pfam" id="PF00563">
    <property type="entry name" value="EAL"/>
    <property type="match status" value="1"/>
</dbReference>
<feature type="domain" description="PAS" evidence="2">
    <location>
        <begin position="378"/>
        <end position="422"/>
    </location>
</feature>
<dbReference type="Pfam" id="PF00989">
    <property type="entry name" value="PAS"/>
    <property type="match status" value="2"/>
</dbReference>
<dbReference type="InterPro" id="IPR035919">
    <property type="entry name" value="EAL_sf"/>
</dbReference>
<organism evidence="6 7">
    <name type="scientific">Massilia agri</name>
    <dbReference type="NCBI Taxonomy" id="1886785"/>
    <lineage>
        <taxon>Bacteria</taxon>
        <taxon>Pseudomonadati</taxon>
        <taxon>Pseudomonadota</taxon>
        <taxon>Betaproteobacteria</taxon>
        <taxon>Burkholderiales</taxon>
        <taxon>Oxalobacteraceae</taxon>
        <taxon>Telluria group</taxon>
        <taxon>Massilia</taxon>
    </lineage>
</organism>
<dbReference type="SUPFAM" id="SSF141868">
    <property type="entry name" value="EAL domain-like"/>
    <property type="match status" value="1"/>
</dbReference>
<dbReference type="InterPro" id="IPR029787">
    <property type="entry name" value="Nucleotide_cyclase"/>
</dbReference>
<dbReference type="SMART" id="SM00086">
    <property type="entry name" value="PAC"/>
    <property type="match status" value="3"/>
</dbReference>
<dbReference type="PROSITE" id="PS50112">
    <property type="entry name" value="PAS"/>
    <property type="match status" value="4"/>
</dbReference>
<dbReference type="PANTHER" id="PTHR44757">
    <property type="entry name" value="DIGUANYLATE CYCLASE DGCP"/>
    <property type="match status" value="1"/>
</dbReference>
<dbReference type="PROSITE" id="PS50883">
    <property type="entry name" value="EAL"/>
    <property type="match status" value="1"/>
</dbReference>
<dbReference type="InterPro" id="IPR043128">
    <property type="entry name" value="Rev_trsase/Diguanyl_cyclase"/>
</dbReference>
<dbReference type="PROSITE" id="PS50113">
    <property type="entry name" value="PAC"/>
    <property type="match status" value="2"/>
</dbReference>
<evidence type="ECO:0000313" key="6">
    <source>
        <dbReference type="EMBL" id="MCS0598849.1"/>
    </source>
</evidence>
<dbReference type="InterPro" id="IPR000160">
    <property type="entry name" value="GGDEF_dom"/>
</dbReference>
<dbReference type="PANTHER" id="PTHR44757:SF2">
    <property type="entry name" value="BIOFILM ARCHITECTURE MAINTENANCE PROTEIN MBAA"/>
    <property type="match status" value="1"/>
</dbReference>
<dbReference type="InterPro" id="IPR013656">
    <property type="entry name" value="PAS_4"/>
</dbReference>
<dbReference type="NCBIfam" id="TIGR00254">
    <property type="entry name" value="GGDEF"/>
    <property type="match status" value="1"/>
</dbReference>
<dbReference type="EMBL" id="JANUHA010000019">
    <property type="protein sequence ID" value="MCS0598849.1"/>
    <property type="molecule type" value="Genomic_DNA"/>
</dbReference>
<dbReference type="SMART" id="SM00052">
    <property type="entry name" value="EAL"/>
    <property type="match status" value="1"/>
</dbReference>
<protein>
    <submittedName>
        <fullName evidence="6">EAL domain-containing protein</fullName>
    </submittedName>
</protein>
<dbReference type="SMART" id="SM00267">
    <property type="entry name" value="GGDEF"/>
    <property type="match status" value="1"/>
</dbReference>
<dbReference type="CDD" id="cd01949">
    <property type="entry name" value="GGDEF"/>
    <property type="match status" value="1"/>
</dbReference>
<dbReference type="InterPro" id="IPR001610">
    <property type="entry name" value="PAC"/>
</dbReference>
<dbReference type="NCBIfam" id="TIGR00229">
    <property type="entry name" value="sensory_box"/>
    <property type="match status" value="4"/>
</dbReference>